<name>A0ABQ4I2L2_9ACTN</name>
<keyword evidence="3" id="KW-1185">Reference proteome</keyword>
<evidence type="ECO:0000256" key="1">
    <source>
        <dbReference type="SAM" id="MobiDB-lite"/>
    </source>
</evidence>
<evidence type="ECO:0000313" key="2">
    <source>
        <dbReference type="EMBL" id="GIJ12148.1"/>
    </source>
</evidence>
<feature type="region of interest" description="Disordered" evidence="1">
    <location>
        <begin position="92"/>
        <end position="111"/>
    </location>
</feature>
<dbReference type="EMBL" id="BOOZ01000045">
    <property type="protein sequence ID" value="GIJ12148.1"/>
    <property type="molecule type" value="Genomic_DNA"/>
</dbReference>
<gene>
    <name evidence="2" type="ORF">Van01_53620</name>
</gene>
<organism evidence="2 3">
    <name type="scientific">Micromonospora andamanensis</name>
    <dbReference type="NCBI Taxonomy" id="1287068"/>
    <lineage>
        <taxon>Bacteria</taxon>
        <taxon>Bacillati</taxon>
        <taxon>Actinomycetota</taxon>
        <taxon>Actinomycetes</taxon>
        <taxon>Micromonosporales</taxon>
        <taxon>Micromonosporaceae</taxon>
        <taxon>Micromonospora</taxon>
    </lineage>
</organism>
<sequence length="111" mass="11996">MKGHHMSAPEHAVIVRYPLTGGGLGEEQERQAIYDLASRLTDAIEAADAGDFDGHEFGGGEAVLYAYGPDATRLFAAMEPQLRAFPTKPAQATLRFGEPDDPSPVEQRIDL</sequence>
<evidence type="ECO:0000313" key="3">
    <source>
        <dbReference type="Proteomes" id="UP000647017"/>
    </source>
</evidence>
<reference evidence="2 3" key="1">
    <citation type="submission" date="2021-01" db="EMBL/GenBank/DDBJ databases">
        <title>Whole genome shotgun sequence of Verrucosispora andamanensis NBRC 109075.</title>
        <authorList>
            <person name="Komaki H."/>
            <person name="Tamura T."/>
        </authorList>
    </citation>
    <scope>NUCLEOTIDE SEQUENCE [LARGE SCALE GENOMIC DNA]</scope>
    <source>
        <strain evidence="2 3">NBRC 109075</strain>
    </source>
</reference>
<dbReference type="Proteomes" id="UP000647017">
    <property type="component" value="Unassembled WGS sequence"/>
</dbReference>
<protein>
    <submittedName>
        <fullName evidence="2">Uncharacterized protein</fullName>
    </submittedName>
</protein>
<proteinExistence type="predicted"/>
<comment type="caution">
    <text evidence="2">The sequence shown here is derived from an EMBL/GenBank/DDBJ whole genome shotgun (WGS) entry which is preliminary data.</text>
</comment>
<accession>A0ABQ4I2L2</accession>